<evidence type="ECO:0000313" key="2">
    <source>
        <dbReference type="EMBL" id="PUX07624.1"/>
    </source>
</evidence>
<protein>
    <submittedName>
        <fullName evidence="2">Uncharacterized protein</fullName>
    </submittedName>
</protein>
<gene>
    <name evidence="2" type="ORF">AUM46_08285</name>
</gene>
<sequence>MPLLSSLVGGVLGGTVAIIANWQIHTLARKREVNAAADKVLNEKRAAEDKQSQERLHGRPIKI</sequence>
<feature type="region of interest" description="Disordered" evidence="1">
    <location>
        <begin position="44"/>
        <end position="63"/>
    </location>
</feature>
<accession>A0ABX5K170</accession>
<name>A0ABX5K170_9ENTR</name>
<dbReference type="Proteomes" id="UP000244731">
    <property type="component" value="Unassembled WGS sequence"/>
</dbReference>
<feature type="compositionally biased region" description="Basic and acidic residues" evidence="1">
    <location>
        <begin position="44"/>
        <end position="57"/>
    </location>
</feature>
<evidence type="ECO:0000256" key="1">
    <source>
        <dbReference type="SAM" id="MobiDB-lite"/>
    </source>
</evidence>
<evidence type="ECO:0000313" key="3">
    <source>
        <dbReference type="Proteomes" id="UP000244731"/>
    </source>
</evidence>
<proteinExistence type="predicted"/>
<keyword evidence="3" id="KW-1185">Reference proteome</keyword>
<dbReference type="RefSeq" id="WP_007901142.1">
    <property type="nucleotide sequence ID" value="NZ_MSAC01000023.1"/>
</dbReference>
<reference evidence="2 3" key="1">
    <citation type="submission" date="2016-12" db="EMBL/GenBank/DDBJ databases">
        <title>Analysis of the Molecular Diversity Among Cronobacter Species Isolated from Filth Flies Using a Pan Genomic DNA Microarray.</title>
        <authorList>
            <person name="Pava-Ripoll M."/>
            <person name="Tall B."/>
            <person name="Farber J."/>
            <person name="Fanning S."/>
            <person name="Lehner A."/>
            <person name="Stephan R."/>
            <person name="Pagotto F."/>
            <person name="Iverson C."/>
            <person name="Ziobro G."/>
            <person name="Miller A."/>
            <person name="Pearson R."/>
            <person name="Yan Q."/>
            <person name="Kim M."/>
            <person name="Jeong S."/>
            <person name="Park J."/>
            <person name="Jun S."/>
            <person name="Choi H."/>
            <person name="Chung T."/>
            <person name="Yoo Y."/>
            <person name="Park E."/>
            <person name="Hwang S."/>
            <person name="Lee B."/>
            <person name="Sathyamoorthy V."/>
            <person name="Carter L."/>
            <person name="Mammel M."/>
            <person name="Jackson S."/>
            <person name="Kothary M."/>
            <person name="Patel I."/>
            <person name="Grim C."/>
            <person name="Gopinath G."/>
            <person name="Gangiredla J."/>
            <person name="Chase H."/>
        </authorList>
    </citation>
    <scope>NUCLEOTIDE SEQUENCE [LARGE SCALE GENOMIC DNA]</scope>
    <source>
        <strain evidence="2 3">MOD1-Md25g</strain>
    </source>
</reference>
<dbReference type="EMBL" id="MSAC01000023">
    <property type="protein sequence ID" value="PUX07624.1"/>
    <property type="molecule type" value="Genomic_DNA"/>
</dbReference>
<comment type="caution">
    <text evidence="2">The sequence shown here is derived from an EMBL/GenBank/DDBJ whole genome shotgun (WGS) entry which is preliminary data.</text>
</comment>
<organism evidence="2 3">
    <name type="scientific">Cronobacter malonaticus</name>
    <dbReference type="NCBI Taxonomy" id="413503"/>
    <lineage>
        <taxon>Bacteria</taxon>
        <taxon>Pseudomonadati</taxon>
        <taxon>Pseudomonadota</taxon>
        <taxon>Gammaproteobacteria</taxon>
        <taxon>Enterobacterales</taxon>
        <taxon>Enterobacteriaceae</taxon>
        <taxon>Cronobacter</taxon>
    </lineage>
</organism>